<gene>
    <name evidence="5" type="ORF">PCAL00307_LOCUS20379</name>
    <name evidence="6" type="ORF">PECAL_5P21140</name>
</gene>
<name>A0A7S4A606_9STRA</name>
<evidence type="ECO:0000256" key="1">
    <source>
        <dbReference type="ARBA" id="ARBA00022630"/>
    </source>
</evidence>
<dbReference type="EMBL" id="HBIW01023643">
    <property type="protein sequence ID" value="CAE0704931.1"/>
    <property type="molecule type" value="Transcribed_RNA"/>
</dbReference>
<keyword evidence="7" id="KW-1185">Reference proteome</keyword>
<keyword evidence="3" id="KW-0560">Oxidoreductase</keyword>
<reference evidence="6" key="2">
    <citation type="submission" date="2021-11" db="EMBL/GenBank/DDBJ databases">
        <authorList>
            <consortium name="Genoscope - CEA"/>
            <person name="William W."/>
        </authorList>
    </citation>
    <scope>NUCLEOTIDE SEQUENCE</scope>
</reference>
<dbReference type="Pfam" id="PF07992">
    <property type="entry name" value="Pyr_redox_2"/>
    <property type="match status" value="1"/>
</dbReference>
<organism evidence="5">
    <name type="scientific">Pelagomonas calceolata</name>
    <dbReference type="NCBI Taxonomy" id="35677"/>
    <lineage>
        <taxon>Eukaryota</taxon>
        <taxon>Sar</taxon>
        <taxon>Stramenopiles</taxon>
        <taxon>Ochrophyta</taxon>
        <taxon>Pelagophyceae</taxon>
        <taxon>Pelagomonadales</taxon>
        <taxon>Pelagomonadaceae</taxon>
        <taxon>Pelagomonas</taxon>
    </lineage>
</organism>
<dbReference type="Proteomes" id="UP000789595">
    <property type="component" value="Unassembled WGS sequence"/>
</dbReference>
<evidence type="ECO:0000313" key="6">
    <source>
        <dbReference type="EMBL" id="CAH0377576.1"/>
    </source>
</evidence>
<dbReference type="InterPro" id="IPR050446">
    <property type="entry name" value="FAD-oxidoreductase/Apoptosis"/>
</dbReference>
<protein>
    <recommendedName>
        <fullName evidence="4">FAD/NAD(P)-binding domain-containing protein</fullName>
    </recommendedName>
</protein>
<dbReference type="PANTHER" id="PTHR43557:SF4">
    <property type="entry name" value="APOPTOSIS-INDUCING FACTOR 1, MITOCHONDRIAL"/>
    <property type="match status" value="1"/>
</dbReference>
<evidence type="ECO:0000256" key="3">
    <source>
        <dbReference type="ARBA" id="ARBA00023002"/>
    </source>
</evidence>
<dbReference type="InterPro" id="IPR023753">
    <property type="entry name" value="FAD/NAD-binding_dom"/>
</dbReference>
<proteinExistence type="predicted"/>
<feature type="domain" description="FAD/NAD(P)-binding" evidence="4">
    <location>
        <begin position="40"/>
        <end position="286"/>
    </location>
</feature>
<dbReference type="SUPFAM" id="SSF51905">
    <property type="entry name" value="FAD/NAD(P)-binding domain"/>
    <property type="match status" value="2"/>
</dbReference>
<keyword evidence="1" id="KW-0285">Flavoprotein</keyword>
<sequence>MLLARAVRGVQVAAAASVASVRAHADDTPVEAAPTRRNHYDHVIIGCGVGGTAALKAVSTRAPPQTSLLVVDSDPAAVARCRALARCAQSSVSCLRDRVASLHPGQQTLKTSSGDITYGRCLLASGSPAPAPPPGFVDAGARAAVRVLGLGETHDAAAAAEAEAVARAGGHVVVLGGSRRATALVADVCAASRPADATADCVAEEGPAATLIFPEATPLGARLPKALGRRLARRLEKRGASVLALNQVRHIGAAQGGGAWVYLGRSDDPMKTSRRRADLVVVAGGEHFAPQLPTMVRRDTAASLGAVSMSAARPTVLGSGPVYVSEELAACQSVLSCGDAAATPCRLRASPLARSAAAISLAAEAGNWHAQATGAAAGAALVDGDAAAAARIVDEVTPRLVVELGAGLSAAFIGRCDATLENRASDAGKAATVAVYVDRSDELASPVGAVVFVTAGAGDLAAAAEAVDDTLRLGASPDAVAAAAFAALGAGEPGLRTARTTGSRADRLGPRVADRSSSVLFSRDSGSEVVKDRALSAFSRGWLHGPDAAPTEAMTVRANAESAIRRRATATAPREPAVDWLELADRRAEAAAVCR</sequence>
<reference evidence="5" key="1">
    <citation type="submission" date="2021-01" db="EMBL/GenBank/DDBJ databases">
        <authorList>
            <person name="Corre E."/>
            <person name="Pelletier E."/>
            <person name="Niang G."/>
            <person name="Scheremetjew M."/>
            <person name="Finn R."/>
            <person name="Kale V."/>
            <person name="Holt S."/>
            <person name="Cochrane G."/>
            <person name="Meng A."/>
            <person name="Brown T."/>
            <person name="Cohen L."/>
        </authorList>
    </citation>
    <scope>NUCLEOTIDE SEQUENCE</scope>
    <source>
        <strain evidence="5">CCMP1756</strain>
    </source>
</reference>
<dbReference type="GO" id="GO:0012501">
    <property type="term" value="P:programmed cell death"/>
    <property type="evidence" value="ECO:0007669"/>
    <property type="project" value="TreeGrafter"/>
</dbReference>
<dbReference type="AlphaFoldDB" id="A0A7S4A606"/>
<evidence type="ECO:0000259" key="4">
    <source>
        <dbReference type="Pfam" id="PF07992"/>
    </source>
</evidence>
<dbReference type="Gene3D" id="3.50.50.60">
    <property type="entry name" value="FAD/NAD(P)-binding domain"/>
    <property type="match status" value="2"/>
</dbReference>
<dbReference type="InterPro" id="IPR036188">
    <property type="entry name" value="FAD/NAD-bd_sf"/>
</dbReference>
<evidence type="ECO:0000313" key="7">
    <source>
        <dbReference type="Proteomes" id="UP000789595"/>
    </source>
</evidence>
<accession>A0A7S4A606</accession>
<dbReference type="GO" id="GO:0016174">
    <property type="term" value="F:NAD(P)H oxidase H2O2-forming activity"/>
    <property type="evidence" value="ECO:0007669"/>
    <property type="project" value="TreeGrafter"/>
</dbReference>
<dbReference type="GO" id="GO:0005739">
    <property type="term" value="C:mitochondrion"/>
    <property type="evidence" value="ECO:0007669"/>
    <property type="project" value="TreeGrafter"/>
</dbReference>
<dbReference type="GO" id="GO:0033108">
    <property type="term" value="P:mitochondrial respiratory chain complex assembly"/>
    <property type="evidence" value="ECO:0007669"/>
    <property type="project" value="TreeGrafter"/>
</dbReference>
<keyword evidence="2" id="KW-0274">FAD</keyword>
<evidence type="ECO:0000256" key="2">
    <source>
        <dbReference type="ARBA" id="ARBA00022827"/>
    </source>
</evidence>
<evidence type="ECO:0000313" key="5">
    <source>
        <dbReference type="EMBL" id="CAE0704931.1"/>
    </source>
</evidence>
<dbReference type="PANTHER" id="PTHR43557">
    <property type="entry name" value="APOPTOSIS-INDUCING FACTOR 1"/>
    <property type="match status" value="1"/>
</dbReference>
<dbReference type="EMBL" id="CAKKNE010000005">
    <property type="protein sequence ID" value="CAH0377576.1"/>
    <property type="molecule type" value="Genomic_DNA"/>
</dbReference>
<dbReference type="GO" id="GO:0071949">
    <property type="term" value="F:FAD binding"/>
    <property type="evidence" value="ECO:0007669"/>
    <property type="project" value="TreeGrafter"/>
</dbReference>